<evidence type="ECO:0000313" key="3">
    <source>
        <dbReference type="Proteomes" id="UP000016480"/>
    </source>
</evidence>
<organism evidence="2 3">
    <name type="scientific">Pseudoalteromonas rubra</name>
    <dbReference type="NCBI Taxonomy" id="43658"/>
    <lineage>
        <taxon>Bacteria</taxon>
        <taxon>Pseudomonadati</taxon>
        <taxon>Pseudomonadota</taxon>
        <taxon>Gammaproteobacteria</taxon>
        <taxon>Alteromonadales</taxon>
        <taxon>Pseudoalteromonadaceae</taxon>
        <taxon>Pseudoalteromonas</taxon>
    </lineage>
</organism>
<dbReference type="GeneID" id="61356758"/>
<feature type="chain" id="PRO_5035887247" description="DUF3887 domain-containing protein" evidence="1">
    <location>
        <begin position="20"/>
        <end position="144"/>
    </location>
</feature>
<reference evidence="2 3" key="1">
    <citation type="journal article" date="2012" name="J. Bacteriol.">
        <title>Genome sequence of the cycloprodigiosin-producing bacterial strain Pseudoalteromonas rubra ATCC 29570(T).</title>
        <authorList>
            <person name="Xie B.B."/>
            <person name="Shu Y.L."/>
            <person name="Qin Q.L."/>
            <person name="Rong J.C."/>
            <person name="Zhang X.Y."/>
            <person name="Chen X.L."/>
            <person name="Zhou B.C."/>
            <person name="Zhang Y.Z."/>
        </authorList>
    </citation>
    <scope>NUCLEOTIDE SEQUENCE [LARGE SCALE GENOMIC DNA]</scope>
    <source>
        <strain evidence="2 3">DSM 6842</strain>
    </source>
</reference>
<keyword evidence="1" id="KW-0732">Signal</keyword>
<comment type="caution">
    <text evidence="2">The sequence shown here is derived from an EMBL/GenBank/DDBJ whole genome shotgun (WGS) entry which is preliminary data.</text>
</comment>
<evidence type="ECO:0000313" key="2">
    <source>
        <dbReference type="EMBL" id="KAF7787942.1"/>
    </source>
</evidence>
<dbReference type="EMBL" id="AHCD03000027">
    <property type="protein sequence ID" value="KAF7787942.1"/>
    <property type="molecule type" value="Genomic_DNA"/>
</dbReference>
<evidence type="ECO:0008006" key="4">
    <source>
        <dbReference type="Google" id="ProtNLM"/>
    </source>
</evidence>
<accession>A0A8T0CD05</accession>
<proteinExistence type="predicted"/>
<evidence type="ECO:0000256" key="1">
    <source>
        <dbReference type="SAM" id="SignalP"/>
    </source>
</evidence>
<sequence>MKKALSILLLLPCLSFAKAPEVLENAMNGYLKDGNTAFITHLIKGSALEDEKSVLTQSNMISQIEAYYGALESWEVLADCPLTDRIRTTYYTMYYENGPVYGYLTTYKKKQGNEVTTKFLFHTEAERILPYTPIQKDQICDSNS</sequence>
<dbReference type="RefSeq" id="WP_010384186.1">
    <property type="nucleotide sequence ID" value="NZ_AHCD03000027.1"/>
</dbReference>
<dbReference type="AlphaFoldDB" id="A0A8T0CD05"/>
<gene>
    <name evidence="2" type="ORF">PRUB_a2474</name>
</gene>
<dbReference type="Proteomes" id="UP000016480">
    <property type="component" value="Unassembled WGS sequence"/>
</dbReference>
<feature type="signal peptide" evidence="1">
    <location>
        <begin position="1"/>
        <end position="19"/>
    </location>
</feature>
<name>A0A8T0CD05_9GAMM</name>
<protein>
    <recommendedName>
        <fullName evidence="4">DUF3887 domain-containing protein</fullName>
    </recommendedName>
</protein>